<evidence type="ECO:0000256" key="2">
    <source>
        <dbReference type="ARBA" id="ARBA00022519"/>
    </source>
</evidence>
<evidence type="ECO:0000256" key="8">
    <source>
        <dbReference type="ARBA" id="ARBA00023315"/>
    </source>
</evidence>
<gene>
    <name evidence="9 10" type="primary">lpxL</name>
    <name evidence="10" type="ORF">U5822_17865</name>
</gene>
<keyword evidence="11" id="KW-1185">Reference proteome</keyword>
<dbReference type="HAMAP" id="MF_01942">
    <property type="entry name" value="Lipid_A_LpxL_LpxP"/>
    <property type="match status" value="1"/>
</dbReference>
<sequence>MNKKYRKLPRNTDYSAYRHPRWWPTWLGIGLMWLVAQLPIRCQWWLGKLVGLLAWRLARSRRHITEVNIRLCFPELPAAQQAALVRKSFIANGIGLLELGLAWFRDPAKLTDITQVHGLEHFEQALAQGKGVLLLGGHYSTLDLGGSLVTEYIHADVMQRDHNNPLMNAVMTRARERRYGTVLGAKDLRGLFRSLKKNHAVWYATDQDYGRKDIVFAPFFNIPAGTITATSRIAERSGCAVVPFSHVRRDDGPGYEIFFHPALENFPSGDDLQDATLINSTIEREIRRAPDQYLWMHRRFKTRPDPEAPGFYGRS</sequence>
<proteinExistence type="inferred from homology"/>
<evidence type="ECO:0000256" key="5">
    <source>
        <dbReference type="ARBA" id="ARBA00022985"/>
    </source>
</evidence>
<organism evidence="10 11">
    <name type="scientific">Marinobacter qingdaonensis</name>
    <dbReference type="NCBI Taxonomy" id="3108486"/>
    <lineage>
        <taxon>Bacteria</taxon>
        <taxon>Pseudomonadati</taxon>
        <taxon>Pseudomonadota</taxon>
        <taxon>Gammaproteobacteria</taxon>
        <taxon>Pseudomonadales</taxon>
        <taxon>Marinobacteraceae</taxon>
        <taxon>Marinobacter</taxon>
    </lineage>
</organism>
<keyword evidence="2 9" id="KW-0997">Cell inner membrane</keyword>
<keyword evidence="8 9" id="KW-0012">Acyltransferase</keyword>
<evidence type="ECO:0000313" key="11">
    <source>
        <dbReference type="Proteomes" id="UP001305746"/>
    </source>
</evidence>
<evidence type="ECO:0000256" key="7">
    <source>
        <dbReference type="ARBA" id="ARBA00023136"/>
    </source>
</evidence>
<dbReference type="InterPro" id="IPR004960">
    <property type="entry name" value="LipA_acyltrans"/>
</dbReference>
<dbReference type="EC" id="2.3.1.241" evidence="9"/>
<name>A0ABU5P3I5_9GAMM</name>
<evidence type="ECO:0000256" key="9">
    <source>
        <dbReference type="HAMAP-Rule" id="MF_01942"/>
    </source>
</evidence>
<comment type="function">
    <text evidence="9">Catalyzes the transfer of an acyl chain from an acyl-[acyl-carrier-protein] (ACP) to a Kdo(2)-lipid IV(A) to form a Kdo(2)-(acyl)-lipid IV(A).</text>
</comment>
<dbReference type="NCBIfam" id="TIGR02207">
    <property type="entry name" value="lipid_A_htrB"/>
    <property type="match status" value="1"/>
</dbReference>
<evidence type="ECO:0000256" key="1">
    <source>
        <dbReference type="ARBA" id="ARBA00022475"/>
    </source>
</evidence>
<feature type="short sequence motif" description="HXXXXD motif" evidence="9">
    <location>
        <begin position="138"/>
        <end position="143"/>
    </location>
</feature>
<comment type="pathway">
    <text evidence="9">Glycolipid biosynthesis; KDO(2)-lipid A biosynthesis; KDO(2)-lipid A from CMP-3-deoxy-D-manno-octulosonate and lipid IV(A): step 3/4.</text>
</comment>
<keyword evidence="4 9" id="KW-0812">Transmembrane</keyword>
<dbReference type="PANTHER" id="PTHR30606">
    <property type="entry name" value="LIPID A BIOSYNTHESIS LAUROYL ACYLTRANSFERASE"/>
    <property type="match status" value="1"/>
</dbReference>
<comment type="caution">
    <text evidence="10">The sequence shown here is derived from an EMBL/GenBank/DDBJ whole genome shotgun (WGS) entry which is preliminary data.</text>
</comment>
<evidence type="ECO:0000313" key="10">
    <source>
        <dbReference type="EMBL" id="MEA1082537.1"/>
    </source>
</evidence>
<dbReference type="Proteomes" id="UP001305746">
    <property type="component" value="Unassembled WGS sequence"/>
</dbReference>
<keyword evidence="5 9" id="KW-0448">Lipopolysaccharide biosynthesis</keyword>
<reference evidence="10 11" key="1">
    <citation type="submission" date="2023-12" db="EMBL/GenBank/DDBJ databases">
        <title>Marinobacter qingdaonensis sp. nov., isolated from the intertidal sediment of Qingdao, PR China.</title>
        <authorList>
            <person name="Li Y."/>
        </authorList>
    </citation>
    <scope>NUCLEOTIDE SEQUENCE [LARGE SCALE GENOMIC DNA]</scope>
    <source>
        <strain evidence="10 11">ASW11-75</strain>
    </source>
</reference>
<protein>
    <recommendedName>
        <fullName evidence="9">Lipid A biosynthesis acyltransferase</fullName>
        <ecNumber evidence="9">2.3.1.241</ecNumber>
    </recommendedName>
    <alternativeName>
        <fullName evidence="9">Kdo(2)-lipid IV(A) acyltransferase</fullName>
    </alternativeName>
</protein>
<accession>A0ABU5P3I5</accession>
<dbReference type="InterPro" id="IPR011920">
    <property type="entry name" value="Lipid_A_LpxL_LpxP"/>
</dbReference>
<keyword evidence="6 9" id="KW-1133">Transmembrane helix</keyword>
<comment type="subcellular location">
    <subcellularLocation>
        <location evidence="9">Cell inner membrane</location>
        <topology evidence="9">Single-pass membrane protein</topology>
    </subcellularLocation>
</comment>
<dbReference type="GO" id="GO:0016746">
    <property type="term" value="F:acyltransferase activity"/>
    <property type="evidence" value="ECO:0007669"/>
    <property type="project" value="UniProtKB-KW"/>
</dbReference>
<dbReference type="CDD" id="cd07984">
    <property type="entry name" value="LPLAT_LABLAT-like"/>
    <property type="match status" value="1"/>
</dbReference>
<dbReference type="PIRSF" id="PIRSF026649">
    <property type="entry name" value="MsbB"/>
    <property type="match status" value="1"/>
</dbReference>
<dbReference type="EMBL" id="JAYDCJ010000005">
    <property type="protein sequence ID" value="MEA1082537.1"/>
    <property type="molecule type" value="Genomic_DNA"/>
</dbReference>
<dbReference type="RefSeq" id="WP_322857036.1">
    <property type="nucleotide sequence ID" value="NZ_JAYDCJ010000005.1"/>
</dbReference>
<keyword evidence="1 9" id="KW-1003">Cell membrane</keyword>
<keyword evidence="7 9" id="KW-0472">Membrane</keyword>
<comment type="catalytic activity">
    <reaction evidence="9">
        <text>an alpha-Kdo-(2-&gt;4)-alpha-Kdo-(2-&gt;6)-lipid IVA + a fatty acyl-[ACP] = an alpha-Kdo-(2-&gt;4)-alpha-Kdo-(2-&gt;6)-(acyl)-lipid IVA + holo-[ACP]</text>
        <dbReference type="Rhea" id="RHEA:69396"/>
        <dbReference type="Rhea" id="RHEA-COMP:9685"/>
        <dbReference type="Rhea" id="RHEA-COMP:14125"/>
        <dbReference type="ChEBI" id="CHEBI:64479"/>
        <dbReference type="ChEBI" id="CHEBI:138651"/>
        <dbReference type="ChEBI" id="CHEBI:176429"/>
        <dbReference type="ChEBI" id="CHEBI:176430"/>
        <dbReference type="EC" id="2.3.1.241"/>
    </reaction>
</comment>
<dbReference type="Pfam" id="PF03279">
    <property type="entry name" value="Lip_A_acyltrans"/>
    <property type="match status" value="1"/>
</dbReference>
<comment type="similarity">
    <text evidence="9">Belongs to the LpxL/LpxM/LpxP family.</text>
</comment>
<evidence type="ECO:0000256" key="3">
    <source>
        <dbReference type="ARBA" id="ARBA00022679"/>
    </source>
</evidence>
<evidence type="ECO:0000256" key="6">
    <source>
        <dbReference type="ARBA" id="ARBA00022989"/>
    </source>
</evidence>
<comment type="pathway">
    <text evidence="9">Bacterial outer membrane biogenesis; lipopolysaccharide biosynthesis.</text>
</comment>
<evidence type="ECO:0000256" key="4">
    <source>
        <dbReference type="ARBA" id="ARBA00022692"/>
    </source>
</evidence>
<dbReference type="PANTHER" id="PTHR30606:SF9">
    <property type="entry name" value="LIPID A BIOSYNTHESIS LAUROYLTRANSFERASE"/>
    <property type="match status" value="1"/>
</dbReference>
<feature type="transmembrane region" description="Helical" evidence="9">
    <location>
        <begin position="21"/>
        <end position="40"/>
    </location>
</feature>
<keyword evidence="3 9" id="KW-0808">Transferase</keyword>